<dbReference type="Proteomes" id="UP000324222">
    <property type="component" value="Unassembled WGS sequence"/>
</dbReference>
<keyword evidence="2" id="KW-1185">Reference proteome</keyword>
<name>A0A5B7DMM1_PORTR</name>
<protein>
    <submittedName>
        <fullName evidence="1">Uncharacterized protein</fullName>
    </submittedName>
</protein>
<proteinExistence type="predicted"/>
<evidence type="ECO:0000313" key="1">
    <source>
        <dbReference type="EMBL" id="MPC22294.1"/>
    </source>
</evidence>
<sequence>MFTKNPFTGRLSQAPGVQIPMWEVEGKKAWFVTIFTQPAIGTGVIYSIHDAYSSPPTTADHTHCIDSEKKLSVNGGSSKAGSTLRELVSCGREEMDVSGS</sequence>
<dbReference type="AlphaFoldDB" id="A0A5B7DMM1"/>
<gene>
    <name evidence="1" type="ORF">E2C01_015305</name>
</gene>
<evidence type="ECO:0000313" key="2">
    <source>
        <dbReference type="Proteomes" id="UP000324222"/>
    </source>
</evidence>
<organism evidence="1 2">
    <name type="scientific">Portunus trituberculatus</name>
    <name type="common">Swimming crab</name>
    <name type="synonym">Neptunus trituberculatus</name>
    <dbReference type="NCBI Taxonomy" id="210409"/>
    <lineage>
        <taxon>Eukaryota</taxon>
        <taxon>Metazoa</taxon>
        <taxon>Ecdysozoa</taxon>
        <taxon>Arthropoda</taxon>
        <taxon>Crustacea</taxon>
        <taxon>Multicrustacea</taxon>
        <taxon>Malacostraca</taxon>
        <taxon>Eumalacostraca</taxon>
        <taxon>Eucarida</taxon>
        <taxon>Decapoda</taxon>
        <taxon>Pleocyemata</taxon>
        <taxon>Brachyura</taxon>
        <taxon>Eubrachyura</taxon>
        <taxon>Portunoidea</taxon>
        <taxon>Portunidae</taxon>
        <taxon>Portuninae</taxon>
        <taxon>Portunus</taxon>
    </lineage>
</organism>
<accession>A0A5B7DMM1</accession>
<dbReference type="EMBL" id="VSRR010001071">
    <property type="protein sequence ID" value="MPC22294.1"/>
    <property type="molecule type" value="Genomic_DNA"/>
</dbReference>
<comment type="caution">
    <text evidence="1">The sequence shown here is derived from an EMBL/GenBank/DDBJ whole genome shotgun (WGS) entry which is preliminary data.</text>
</comment>
<reference evidence="1 2" key="1">
    <citation type="submission" date="2019-05" db="EMBL/GenBank/DDBJ databases">
        <title>Another draft genome of Portunus trituberculatus and its Hox gene families provides insights of decapod evolution.</title>
        <authorList>
            <person name="Jeong J.-H."/>
            <person name="Song I."/>
            <person name="Kim S."/>
            <person name="Choi T."/>
            <person name="Kim D."/>
            <person name="Ryu S."/>
            <person name="Kim W."/>
        </authorList>
    </citation>
    <scope>NUCLEOTIDE SEQUENCE [LARGE SCALE GENOMIC DNA]</scope>
    <source>
        <tissue evidence="1">Muscle</tissue>
    </source>
</reference>